<name>A0A917UCV2_9ACTN</name>
<protein>
    <submittedName>
        <fullName evidence="1">Uncharacterized protein</fullName>
    </submittedName>
</protein>
<organism evidence="1 2">
    <name type="scientific">Dactylosporangium sucinum</name>
    <dbReference type="NCBI Taxonomy" id="1424081"/>
    <lineage>
        <taxon>Bacteria</taxon>
        <taxon>Bacillati</taxon>
        <taxon>Actinomycetota</taxon>
        <taxon>Actinomycetes</taxon>
        <taxon>Micromonosporales</taxon>
        <taxon>Micromonosporaceae</taxon>
        <taxon>Dactylosporangium</taxon>
    </lineage>
</organism>
<sequence length="69" mass="6769">MTVAGWRAEGGEAGARVAGVQGSEVGVEGQGVFVVVPGEGRAAEGSVSVAEARVGPCLLVAGGRCSARW</sequence>
<evidence type="ECO:0000313" key="2">
    <source>
        <dbReference type="Proteomes" id="UP000642070"/>
    </source>
</evidence>
<comment type="caution">
    <text evidence="1">The sequence shown here is derived from an EMBL/GenBank/DDBJ whole genome shotgun (WGS) entry which is preliminary data.</text>
</comment>
<proteinExistence type="predicted"/>
<evidence type="ECO:0000313" key="1">
    <source>
        <dbReference type="EMBL" id="GGM83497.1"/>
    </source>
</evidence>
<reference evidence="1" key="2">
    <citation type="submission" date="2020-09" db="EMBL/GenBank/DDBJ databases">
        <authorList>
            <person name="Sun Q."/>
            <person name="Ohkuma M."/>
        </authorList>
    </citation>
    <scope>NUCLEOTIDE SEQUENCE</scope>
    <source>
        <strain evidence="1">JCM 19831</strain>
    </source>
</reference>
<dbReference type="EMBL" id="BMPI01000093">
    <property type="protein sequence ID" value="GGM83497.1"/>
    <property type="molecule type" value="Genomic_DNA"/>
</dbReference>
<dbReference type="AlphaFoldDB" id="A0A917UCV2"/>
<dbReference type="Proteomes" id="UP000642070">
    <property type="component" value="Unassembled WGS sequence"/>
</dbReference>
<accession>A0A917UCV2</accession>
<gene>
    <name evidence="1" type="ORF">GCM10007977_101070</name>
</gene>
<keyword evidence="2" id="KW-1185">Reference proteome</keyword>
<reference evidence="1" key="1">
    <citation type="journal article" date="2014" name="Int. J. Syst. Evol. Microbiol.">
        <title>Complete genome sequence of Corynebacterium casei LMG S-19264T (=DSM 44701T), isolated from a smear-ripened cheese.</title>
        <authorList>
            <consortium name="US DOE Joint Genome Institute (JGI-PGF)"/>
            <person name="Walter F."/>
            <person name="Albersmeier A."/>
            <person name="Kalinowski J."/>
            <person name="Ruckert C."/>
        </authorList>
    </citation>
    <scope>NUCLEOTIDE SEQUENCE</scope>
    <source>
        <strain evidence="1">JCM 19831</strain>
    </source>
</reference>